<dbReference type="EMBL" id="BAAACR010000008">
    <property type="protein sequence ID" value="GAA0211453.1"/>
    <property type="molecule type" value="Genomic_DNA"/>
</dbReference>
<protein>
    <recommendedName>
        <fullName evidence="3">FlgN protein</fullName>
    </recommendedName>
</protein>
<name>A0ABP3CNV3_9FIRM</name>
<evidence type="ECO:0000313" key="1">
    <source>
        <dbReference type="EMBL" id="GAA0211453.1"/>
    </source>
</evidence>
<accession>A0ABP3CNV3</accession>
<reference evidence="2" key="1">
    <citation type="journal article" date="2019" name="Int. J. Syst. Evol. Microbiol.">
        <title>The Global Catalogue of Microorganisms (GCM) 10K type strain sequencing project: providing services to taxonomists for standard genome sequencing and annotation.</title>
        <authorList>
            <consortium name="The Broad Institute Genomics Platform"/>
            <consortium name="The Broad Institute Genome Sequencing Center for Infectious Disease"/>
            <person name="Wu L."/>
            <person name="Ma J."/>
        </authorList>
    </citation>
    <scope>NUCLEOTIDE SEQUENCE [LARGE SCALE GENOMIC DNA]</scope>
    <source>
        <strain evidence="2">JCM 8542</strain>
    </source>
</reference>
<dbReference type="RefSeq" id="WP_304987026.1">
    <property type="nucleotide sequence ID" value="NZ_BAAACR010000008.1"/>
</dbReference>
<evidence type="ECO:0000313" key="2">
    <source>
        <dbReference type="Proteomes" id="UP001500399"/>
    </source>
</evidence>
<gene>
    <name evidence="1" type="ORF">GCM10008919_13450</name>
</gene>
<organism evidence="1 2">
    <name type="scientific">Selenomonas dianae</name>
    <dbReference type="NCBI Taxonomy" id="135079"/>
    <lineage>
        <taxon>Bacteria</taxon>
        <taxon>Bacillati</taxon>
        <taxon>Bacillota</taxon>
        <taxon>Negativicutes</taxon>
        <taxon>Selenomonadales</taxon>
        <taxon>Selenomonadaceae</taxon>
        <taxon>Selenomonas</taxon>
    </lineage>
</organism>
<evidence type="ECO:0008006" key="3">
    <source>
        <dbReference type="Google" id="ProtNLM"/>
    </source>
</evidence>
<keyword evidence="2" id="KW-1185">Reference proteome</keyword>
<sequence>MTNETREALVLLKAQLSAAEEAALRFTALREVLCGSASGGGLPQATAEAEHSLAAVRALARRQTELLTQTQTECLADLVGREPNLRERLAAERVLRTVSLRQEQLQERVRICGELLQKSAAFVSYQLNVVSGTVADDTYGNPQPVAGPAPGVNRAVAMFDADV</sequence>
<dbReference type="Proteomes" id="UP001500399">
    <property type="component" value="Unassembled WGS sequence"/>
</dbReference>
<proteinExistence type="predicted"/>
<comment type="caution">
    <text evidence="1">The sequence shown here is derived from an EMBL/GenBank/DDBJ whole genome shotgun (WGS) entry which is preliminary data.</text>
</comment>